<organism evidence="6 7">
    <name type="scientific">Herbaspirillum aquaticum</name>
    <dbReference type="NCBI Taxonomy" id="568783"/>
    <lineage>
        <taxon>Bacteria</taxon>
        <taxon>Pseudomonadati</taxon>
        <taxon>Pseudomonadota</taxon>
        <taxon>Betaproteobacteria</taxon>
        <taxon>Burkholderiales</taxon>
        <taxon>Oxalobacteraceae</taxon>
        <taxon>Herbaspirillum</taxon>
    </lineage>
</organism>
<dbReference type="GO" id="GO:0019239">
    <property type="term" value="F:deaminase activity"/>
    <property type="evidence" value="ECO:0007669"/>
    <property type="project" value="UniProtKB-ARBA"/>
</dbReference>
<evidence type="ECO:0000259" key="5">
    <source>
        <dbReference type="Pfam" id="PF01979"/>
    </source>
</evidence>
<gene>
    <name evidence="6" type="ORF">CEJ45_10055</name>
</gene>
<dbReference type="Gene3D" id="2.30.40.10">
    <property type="entry name" value="Urease, subunit C, domain 1"/>
    <property type="match status" value="1"/>
</dbReference>
<name>A0A225SVW2_9BURK</name>
<sequence>MQEQATGKTLLIRNARVLVTMNEGREEIANGALYIRGKVIEQVGKTEDLPQEADEIIDASHHVVIPGLVNTHHHMYQSLTRAIPSAQNGELFNWLTNLYPIWAGLTPEMIRVSTLTAMAELILSGCTTSSDHLYIYPNQTRLDDSLEAAAQIGMRFHGARGAMSVGQSKGGLPPDRVVEEEPAILKDTQRLIETYHDSQRHAMQRIVVAPCSPFSVSRDLMREAADLARHYGVSLHTHLAENVNDIAYSREKFNMTPAQYAEDCGWVGHDVWHAHCVQLDEHGIDLFARTGTGVAHCPCSNMRLASGIAPIRKMLDAGVPVGLGVDGSASNDSAHMLGEVRQAMLLQRVGFGPDAMTARQALEVATLGGAKVLNRDDIGALKPGMSADIVLFDTRQIAFAGALHDPVAALVFCTPANVNTSIINGRVIVREGQLTTIDLGAVLERHNHLAYQLAEAAR</sequence>
<dbReference type="Pfam" id="PF01979">
    <property type="entry name" value="Amidohydro_1"/>
    <property type="match status" value="1"/>
</dbReference>
<dbReference type="AlphaFoldDB" id="A0A225SVW2"/>
<proteinExistence type="inferred from homology"/>
<dbReference type="SUPFAM" id="SSF51556">
    <property type="entry name" value="Metallo-dependent hydrolases"/>
    <property type="match status" value="1"/>
</dbReference>
<evidence type="ECO:0000313" key="7">
    <source>
        <dbReference type="Proteomes" id="UP000214747"/>
    </source>
</evidence>
<dbReference type="FunFam" id="3.20.20.140:FF:000014">
    <property type="entry name" value="5-methylthioadenosine/S-adenosylhomocysteine deaminase"/>
    <property type="match status" value="1"/>
</dbReference>
<dbReference type="InterPro" id="IPR050287">
    <property type="entry name" value="MTA/SAH_deaminase"/>
</dbReference>
<dbReference type="GO" id="GO:0016814">
    <property type="term" value="F:hydrolase activity, acting on carbon-nitrogen (but not peptide) bonds, in cyclic amidines"/>
    <property type="evidence" value="ECO:0007669"/>
    <property type="project" value="UniProtKB-ARBA"/>
</dbReference>
<dbReference type="SUPFAM" id="SSF51338">
    <property type="entry name" value="Composite domain of metallo-dependent hydrolases"/>
    <property type="match status" value="1"/>
</dbReference>
<evidence type="ECO:0000256" key="2">
    <source>
        <dbReference type="ARBA" id="ARBA00022723"/>
    </source>
</evidence>
<dbReference type="EMBL" id="NJGV01000007">
    <property type="protein sequence ID" value="OWY35082.1"/>
    <property type="molecule type" value="Genomic_DNA"/>
</dbReference>
<dbReference type="RefSeq" id="WP_088754988.1">
    <property type="nucleotide sequence ID" value="NZ_NJGV01000007.1"/>
</dbReference>
<comment type="caution">
    <text evidence="6">The sequence shown here is derived from an EMBL/GenBank/DDBJ whole genome shotgun (WGS) entry which is preliminary data.</text>
</comment>
<dbReference type="Proteomes" id="UP000214747">
    <property type="component" value="Unassembled WGS sequence"/>
</dbReference>
<accession>A0A225SVW2</accession>
<dbReference type="GO" id="GO:0046872">
    <property type="term" value="F:metal ion binding"/>
    <property type="evidence" value="ECO:0007669"/>
    <property type="project" value="UniProtKB-KW"/>
</dbReference>
<evidence type="ECO:0000256" key="3">
    <source>
        <dbReference type="ARBA" id="ARBA00022801"/>
    </source>
</evidence>
<keyword evidence="2" id="KW-0479">Metal-binding</keyword>
<keyword evidence="7" id="KW-1185">Reference proteome</keyword>
<reference evidence="6 7" key="1">
    <citation type="journal article" date="2010" name="Int. J. Syst. Evol. Microbiol.">
        <title>Reclassification of Herbaspirillum putei as a later heterotypic synonym of Herbaspirillum huttiense, with the description of H. huttiense subsp. huttiense subsp. nov. and H. huttiense subsp. putei subsp. nov., comb. nov., and description of Herbaspirillum aquaticum sp. nov.</title>
        <authorList>
            <person name="Dobritsa A.P."/>
            <person name="Reddy M.C."/>
            <person name="Samadpour M."/>
        </authorList>
    </citation>
    <scope>NUCLEOTIDE SEQUENCE [LARGE SCALE GENOMIC DNA]</scope>
    <source>
        <strain evidence="6 7">IEH 4430</strain>
    </source>
</reference>
<comment type="similarity">
    <text evidence="1">Belongs to the metallo-dependent hydrolases superfamily. ATZ/TRZ family.</text>
</comment>
<dbReference type="InterPro" id="IPR032466">
    <property type="entry name" value="Metal_Hydrolase"/>
</dbReference>
<evidence type="ECO:0000313" key="6">
    <source>
        <dbReference type="EMBL" id="OWY35082.1"/>
    </source>
</evidence>
<dbReference type="PANTHER" id="PTHR43794:SF11">
    <property type="entry name" value="AMIDOHYDROLASE-RELATED DOMAIN-CONTAINING PROTEIN"/>
    <property type="match status" value="1"/>
</dbReference>
<dbReference type="Gene3D" id="3.20.20.140">
    <property type="entry name" value="Metal-dependent hydrolases"/>
    <property type="match status" value="1"/>
</dbReference>
<keyword evidence="3" id="KW-0378">Hydrolase</keyword>
<keyword evidence="4" id="KW-0862">Zinc</keyword>
<feature type="domain" description="Amidohydrolase-related" evidence="5">
    <location>
        <begin position="63"/>
        <end position="427"/>
    </location>
</feature>
<evidence type="ECO:0000256" key="4">
    <source>
        <dbReference type="ARBA" id="ARBA00022833"/>
    </source>
</evidence>
<dbReference type="PANTHER" id="PTHR43794">
    <property type="entry name" value="AMINOHYDROLASE SSNA-RELATED"/>
    <property type="match status" value="1"/>
</dbReference>
<dbReference type="InterPro" id="IPR006680">
    <property type="entry name" value="Amidohydro-rel"/>
</dbReference>
<protein>
    <submittedName>
        <fullName evidence="6">8-oxoguanine deaminase</fullName>
    </submittedName>
</protein>
<dbReference type="CDD" id="cd01298">
    <property type="entry name" value="ATZ_TRZ_like"/>
    <property type="match status" value="1"/>
</dbReference>
<dbReference type="InterPro" id="IPR011059">
    <property type="entry name" value="Metal-dep_hydrolase_composite"/>
</dbReference>
<dbReference type="NCBIfam" id="NF006055">
    <property type="entry name" value="PRK08203.1"/>
    <property type="match status" value="1"/>
</dbReference>
<evidence type="ECO:0000256" key="1">
    <source>
        <dbReference type="ARBA" id="ARBA00006745"/>
    </source>
</evidence>